<gene>
    <name evidence="1" type="ORF">EVAR_53965_1</name>
</gene>
<dbReference type="EMBL" id="BGZK01001015">
    <property type="protein sequence ID" value="GBP68547.1"/>
    <property type="molecule type" value="Genomic_DNA"/>
</dbReference>
<accession>A0A4C1Y1W4</accession>
<evidence type="ECO:0000313" key="1">
    <source>
        <dbReference type="EMBL" id="GBP68547.1"/>
    </source>
</evidence>
<comment type="caution">
    <text evidence="1">The sequence shown here is derived from an EMBL/GenBank/DDBJ whole genome shotgun (WGS) entry which is preliminary data.</text>
</comment>
<dbReference type="PANTHER" id="PTHR46455">
    <property type="entry name" value="SET AND MYND DOMAIN CONTAINING, ARTHROPOD-SPECIFIC, MEMBER 4, ISOFORM A"/>
    <property type="match status" value="1"/>
</dbReference>
<dbReference type="Gene3D" id="6.10.140.2220">
    <property type="match status" value="1"/>
</dbReference>
<evidence type="ECO:0008006" key="3">
    <source>
        <dbReference type="Google" id="ProtNLM"/>
    </source>
</evidence>
<dbReference type="Gene3D" id="2.170.270.10">
    <property type="entry name" value="SET domain"/>
    <property type="match status" value="1"/>
</dbReference>
<name>A0A4C1Y1W4_EUMVA</name>
<protein>
    <recommendedName>
        <fullName evidence="3">SET domain-containing protein</fullName>
    </recommendedName>
</protein>
<evidence type="ECO:0000313" key="2">
    <source>
        <dbReference type="Proteomes" id="UP000299102"/>
    </source>
</evidence>
<dbReference type="PANTHER" id="PTHR46455:SF6">
    <property type="entry name" value="RE22408P-RELATED"/>
    <property type="match status" value="1"/>
</dbReference>
<keyword evidence="2" id="KW-1185">Reference proteome</keyword>
<dbReference type="OrthoDB" id="77368at2759"/>
<dbReference type="InterPro" id="IPR046341">
    <property type="entry name" value="SET_dom_sf"/>
</dbReference>
<proteinExistence type="predicted"/>
<dbReference type="Gene3D" id="1.10.220.160">
    <property type="match status" value="1"/>
</dbReference>
<dbReference type="STRING" id="151549.A0A4C1Y1W4"/>
<dbReference type="Proteomes" id="UP000299102">
    <property type="component" value="Unassembled WGS sequence"/>
</dbReference>
<organism evidence="1 2">
    <name type="scientific">Eumeta variegata</name>
    <name type="common">Bagworm moth</name>
    <name type="synonym">Eumeta japonica</name>
    <dbReference type="NCBI Taxonomy" id="151549"/>
    <lineage>
        <taxon>Eukaryota</taxon>
        <taxon>Metazoa</taxon>
        <taxon>Ecdysozoa</taxon>
        <taxon>Arthropoda</taxon>
        <taxon>Hexapoda</taxon>
        <taxon>Insecta</taxon>
        <taxon>Pterygota</taxon>
        <taxon>Neoptera</taxon>
        <taxon>Endopterygota</taxon>
        <taxon>Lepidoptera</taxon>
        <taxon>Glossata</taxon>
        <taxon>Ditrysia</taxon>
        <taxon>Tineoidea</taxon>
        <taxon>Psychidae</taxon>
        <taxon>Oiketicinae</taxon>
        <taxon>Eumeta</taxon>
    </lineage>
</organism>
<dbReference type="InterPro" id="IPR053010">
    <property type="entry name" value="SET_SmydA-8"/>
</dbReference>
<dbReference type="AlphaFoldDB" id="A0A4C1Y1W4"/>
<reference evidence="1 2" key="1">
    <citation type="journal article" date="2019" name="Commun. Biol.">
        <title>The bagworm genome reveals a unique fibroin gene that provides high tensile strength.</title>
        <authorList>
            <person name="Kono N."/>
            <person name="Nakamura H."/>
            <person name="Ohtoshi R."/>
            <person name="Tomita M."/>
            <person name="Numata K."/>
            <person name="Arakawa K."/>
        </authorList>
    </citation>
    <scope>NUCLEOTIDE SEQUENCE [LARGE SCALE GENOMIC DNA]</scope>
</reference>
<sequence length="203" mass="22834">MRAAPRYEIRKNDKFGRYLVAARDLRSGETVLSDNAFVLGPHGDSSLVCFNCFLPLISKFVCCKACGVTPVCPGDGCPPELIKWHDEEECSLFLKYKEKGLSAMKMVQNVNGLGVLRAVLKKQRDPRGWRDFMELESHLDQRRNTNVWDCNENTVKGVELSLEKQGQKLLLHVCIACESGIPLFELANFRAPAKLTRARLCSS</sequence>